<keyword evidence="2" id="KW-1185">Reference proteome</keyword>
<evidence type="ECO:0000313" key="1">
    <source>
        <dbReference type="EMBL" id="CAJ2500473.1"/>
    </source>
</evidence>
<organism evidence="1 2">
    <name type="scientific">Anthostomella pinea</name>
    <dbReference type="NCBI Taxonomy" id="933095"/>
    <lineage>
        <taxon>Eukaryota</taxon>
        <taxon>Fungi</taxon>
        <taxon>Dikarya</taxon>
        <taxon>Ascomycota</taxon>
        <taxon>Pezizomycotina</taxon>
        <taxon>Sordariomycetes</taxon>
        <taxon>Xylariomycetidae</taxon>
        <taxon>Xylariales</taxon>
        <taxon>Xylariaceae</taxon>
        <taxon>Anthostomella</taxon>
    </lineage>
</organism>
<dbReference type="AlphaFoldDB" id="A0AAI8V8W8"/>
<reference evidence="1" key="1">
    <citation type="submission" date="2023-10" db="EMBL/GenBank/DDBJ databases">
        <authorList>
            <person name="Hackl T."/>
        </authorList>
    </citation>
    <scope>NUCLEOTIDE SEQUENCE</scope>
</reference>
<sequence length="75" mass="8403">MARDDVELQTELGLALEEVRALLGGSLARYWDPTRQIWSLANGSKIVQGYPNFSSRLDEYILVLYSGRGTTNNGR</sequence>
<name>A0AAI8V8W8_9PEZI</name>
<proteinExistence type="predicted"/>
<gene>
    <name evidence="1" type="ORF">KHLLAP_LOCUS941</name>
</gene>
<dbReference type="EMBL" id="CAUWAG010000003">
    <property type="protein sequence ID" value="CAJ2500473.1"/>
    <property type="molecule type" value="Genomic_DNA"/>
</dbReference>
<evidence type="ECO:0000313" key="2">
    <source>
        <dbReference type="Proteomes" id="UP001295740"/>
    </source>
</evidence>
<accession>A0AAI8V8W8</accession>
<dbReference type="Proteomes" id="UP001295740">
    <property type="component" value="Unassembled WGS sequence"/>
</dbReference>
<protein>
    <submittedName>
        <fullName evidence="1">Uu.00g033260.m01.CDS01</fullName>
    </submittedName>
</protein>
<comment type="caution">
    <text evidence="1">The sequence shown here is derived from an EMBL/GenBank/DDBJ whole genome shotgun (WGS) entry which is preliminary data.</text>
</comment>